<protein>
    <submittedName>
        <fullName evidence="1">Uncharacterized protein</fullName>
    </submittedName>
</protein>
<evidence type="ECO:0000313" key="1">
    <source>
        <dbReference type="EMBL" id="GBP78378.1"/>
    </source>
</evidence>
<dbReference type="Proteomes" id="UP000299102">
    <property type="component" value="Unassembled WGS sequence"/>
</dbReference>
<keyword evidence="2" id="KW-1185">Reference proteome</keyword>
<proteinExistence type="predicted"/>
<gene>
    <name evidence="1" type="ORF">EVAR_25714_1</name>
</gene>
<dbReference type="AlphaFoldDB" id="A0A4C1YQF2"/>
<dbReference type="EMBL" id="BGZK01001367">
    <property type="protein sequence ID" value="GBP78378.1"/>
    <property type="molecule type" value="Genomic_DNA"/>
</dbReference>
<reference evidence="1 2" key="1">
    <citation type="journal article" date="2019" name="Commun. Biol.">
        <title>The bagworm genome reveals a unique fibroin gene that provides high tensile strength.</title>
        <authorList>
            <person name="Kono N."/>
            <person name="Nakamura H."/>
            <person name="Ohtoshi R."/>
            <person name="Tomita M."/>
            <person name="Numata K."/>
            <person name="Arakawa K."/>
        </authorList>
    </citation>
    <scope>NUCLEOTIDE SEQUENCE [LARGE SCALE GENOMIC DNA]</scope>
</reference>
<evidence type="ECO:0000313" key="2">
    <source>
        <dbReference type="Proteomes" id="UP000299102"/>
    </source>
</evidence>
<sequence length="152" mass="16993">MPRKELIEPATTAQTTNITMVLGSSPGLRLPPPHLTGSSVAPQSPCRLARRCRSISVYVRAYGTPAPLLAGVSEDQLAALLSTLPGHKRSPIVFLYNHYWHRRRTAMERPRRPRLAARVTVLQRHHRTLEVLQNARLVLMVVPVILTCSKHS</sequence>
<accession>A0A4C1YQF2</accession>
<organism evidence="1 2">
    <name type="scientific">Eumeta variegata</name>
    <name type="common">Bagworm moth</name>
    <name type="synonym">Eumeta japonica</name>
    <dbReference type="NCBI Taxonomy" id="151549"/>
    <lineage>
        <taxon>Eukaryota</taxon>
        <taxon>Metazoa</taxon>
        <taxon>Ecdysozoa</taxon>
        <taxon>Arthropoda</taxon>
        <taxon>Hexapoda</taxon>
        <taxon>Insecta</taxon>
        <taxon>Pterygota</taxon>
        <taxon>Neoptera</taxon>
        <taxon>Endopterygota</taxon>
        <taxon>Lepidoptera</taxon>
        <taxon>Glossata</taxon>
        <taxon>Ditrysia</taxon>
        <taxon>Tineoidea</taxon>
        <taxon>Psychidae</taxon>
        <taxon>Oiketicinae</taxon>
        <taxon>Eumeta</taxon>
    </lineage>
</organism>
<comment type="caution">
    <text evidence="1">The sequence shown here is derived from an EMBL/GenBank/DDBJ whole genome shotgun (WGS) entry which is preliminary data.</text>
</comment>
<name>A0A4C1YQF2_EUMVA</name>